<evidence type="ECO:0000313" key="1">
    <source>
        <dbReference type="EMBL" id="PWA87848.1"/>
    </source>
</evidence>
<organism evidence="1 2">
    <name type="scientific">Artemisia annua</name>
    <name type="common">Sweet wormwood</name>
    <dbReference type="NCBI Taxonomy" id="35608"/>
    <lineage>
        <taxon>Eukaryota</taxon>
        <taxon>Viridiplantae</taxon>
        <taxon>Streptophyta</taxon>
        <taxon>Embryophyta</taxon>
        <taxon>Tracheophyta</taxon>
        <taxon>Spermatophyta</taxon>
        <taxon>Magnoliopsida</taxon>
        <taxon>eudicotyledons</taxon>
        <taxon>Gunneridae</taxon>
        <taxon>Pentapetalae</taxon>
        <taxon>asterids</taxon>
        <taxon>campanulids</taxon>
        <taxon>Asterales</taxon>
        <taxon>Asteraceae</taxon>
        <taxon>Asteroideae</taxon>
        <taxon>Anthemideae</taxon>
        <taxon>Artemisiinae</taxon>
        <taxon>Artemisia</taxon>
    </lineage>
</organism>
<name>A0A2U1PQ16_ARTAN</name>
<dbReference type="Proteomes" id="UP000245207">
    <property type="component" value="Unassembled WGS sequence"/>
</dbReference>
<dbReference type="AlphaFoldDB" id="A0A2U1PQ16"/>
<dbReference type="EMBL" id="PKPP01000872">
    <property type="protein sequence ID" value="PWA87848.1"/>
    <property type="molecule type" value="Genomic_DNA"/>
</dbReference>
<keyword evidence="2" id="KW-1185">Reference proteome</keyword>
<reference evidence="1 2" key="1">
    <citation type="journal article" date="2018" name="Mol. Plant">
        <title>The genome of Artemisia annua provides insight into the evolution of Asteraceae family and artemisinin biosynthesis.</title>
        <authorList>
            <person name="Shen Q."/>
            <person name="Zhang L."/>
            <person name="Liao Z."/>
            <person name="Wang S."/>
            <person name="Yan T."/>
            <person name="Shi P."/>
            <person name="Liu M."/>
            <person name="Fu X."/>
            <person name="Pan Q."/>
            <person name="Wang Y."/>
            <person name="Lv Z."/>
            <person name="Lu X."/>
            <person name="Zhang F."/>
            <person name="Jiang W."/>
            <person name="Ma Y."/>
            <person name="Chen M."/>
            <person name="Hao X."/>
            <person name="Li L."/>
            <person name="Tang Y."/>
            <person name="Lv G."/>
            <person name="Zhou Y."/>
            <person name="Sun X."/>
            <person name="Brodelius P.E."/>
            <person name="Rose J.K.C."/>
            <person name="Tang K."/>
        </authorList>
    </citation>
    <scope>NUCLEOTIDE SEQUENCE [LARGE SCALE GENOMIC DNA]</scope>
    <source>
        <strain evidence="2">cv. Huhao1</strain>
        <tissue evidence="1">Leaf</tissue>
    </source>
</reference>
<protein>
    <submittedName>
        <fullName evidence="1">Uncharacterized protein</fullName>
    </submittedName>
</protein>
<accession>A0A2U1PQ16</accession>
<proteinExistence type="predicted"/>
<comment type="caution">
    <text evidence="1">The sequence shown here is derived from an EMBL/GenBank/DDBJ whole genome shotgun (WGS) entry which is preliminary data.</text>
</comment>
<evidence type="ECO:0000313" key="2">
    <source>
        <dbReference type="Proteomes" id="UP000245207"/>
    </source>
</evidence>
<sequence length="127" mass="14458">MATQPTTSSSYALAHTPTFQQLKAAADSNEVDDSLHLAFSQDYTENDGLLMVLGEKRDALLGKIQWLEHLVEEGERFLPFHETGDIGLARLKVTLKRERKVLDGLIKVMDLARKGREEKKVNLFWFE</sequence>
<gene>
    <name evidence="1" type="ORF">CTI12_AA125990</name>
</gene>